<dbReference type="PANTHER" id="PTHR12110">
    <property type="entry name" value="HYDROXYPYRUVATE ISOMERASE"/>
    <property type="match status" value="1"/>
</dbReference>
<organism evidence="2 3">
    <name type="scientific">Calidithermus roseus</name>
    <dbReference type="NCBI Taxonomy" id="1644118"/>
    <lineage>
        <taxon>Bacteria</taxon>
        <taxon>Thermotogati</taxon>
        <taxon>Deinococcota</taxon>
        <taxon>Deinococci</taxon>
        <taxon>Thermales</taxon>
        <taxon>Thermaceae</taxon>
        <taxon>Calidithermus</taxon>
    </lineage>
</organism>
<evidence type="ECO:0000313" key="3">
    <source>
        <dbReference type="Proteomes" id="UP000265341"/>
    </source>
</evidence>
<sequence length="276" mass="30355">MNPMNRRRFLRGVAATALAAKGLGRAQNTPRPRVGLQLYTLRDLLGDRFKETLEQVAAMGYKGVEFAGIYGGLSPTEVKGFLGRLGLEAAGLHVSLEQLEHDLDGQVALAHTLGAPYLVCPWIEPQLRGSETRWRGVFGRLERLGRACRSAGIQLAYHNHDFEFEEKIAGQPVFDALFASAPSLEVELDIAWAHAGGHDPAAYLRKYAGRTPLTHLKDLKGRQTVELGRGEVPVEAAVRAALSSGVRWLLVEQDDSPKPLESARLSLEWLRSRGFV</sequence>
<dbReference type="EC" id="4.2.1.44" evidence="2"/>
<accession>A0A399EXN4</accession>
<keyword evidence="3" id="KW-1185">Reference proteome</keyword>
<name>A0A399EXN4_9DEIN</name>
<dbReference type="InterPro" id="IPR013022">
    <property type="entry name" value="Xyl_isomerase-like_TIM-brl"/>
</dbReference>
<evidence type="ECO:0000259" key="1">
    <source>
        <dbReference type="Pfam" id="PF01261"/>
    </source>
</evidence>
<dbReference type="Proteomes" id="UP000265341">
    <property type="component" value="Unassembled WGS sequence"/>
</dbReference>
<gene>
    <name evidence="2" type="primary">iolE_2</name>
    <name evidence="2" type="ORF">Mrose_00464</name>
</gene>
<proteinExistence type="predicted"/>
<dbReference type="InterPro" id="IPR036237">
    <property type="entry name" value="Xyl_isomerase-like_sf"/>
</dbReference>
<dbReference type="PANTHER" id="PTHR12110:SF41">
    <property type="entry name" value="INOSOSE DEHYDRATASE"/>
    <property type="match status" value="1"/>
</dbReference>
<reference evidence="2 3" key="1">
    <citation type="submission" date="2018-08" db="EMBL/GenBank/DDBJ databases">
        <title>Meiothermus roseus NBRC 110900 genome sequencing project.</title>
        <authorList>
            <person name="Da Costa M.S."/>
            <person name="Albuquerque L."/>
            <person name="Raposo P."/>
            <person name="Froufe H.J.C."/>
            <person name="Barroso C.S."/>
            <person name="Egas C."/>
        </authorList>
    </citation>
    <scope>NUCLEOTIDE SEQUENCE [LARGE SCALE GENOMIC DNA]</scope>
    <source>
        <strain evidence="2 3">NBRC 110900</strain>
    </source>
</reference>
<dbReference type="GO" id="GO:0050114">
    <property type="term" value="F:myo-inosose-2 dehydratase activity"/>
    <property type="evidence" value="ECO:0007669"/>
    <property type="project" value="UniProtKB-EC"/>
</dbReference>
<dbReference type="SUPFAM" id="SSF51658">
    <property type="entry name" value="Xylose isomerase-like"/>
    <property type="match status" value="1"/>
</dbReference>
<protein>
    <submittedName>
        <fullName evidence="2">Inosose dehydratase</fullName>
        <ecNumber evidence="2">4.2.1.44</ecNumber>
    </submittedName>
</protein>
<dbReference type="Gene3D" id="3.20.20.150">
    <property type="entry name" value="Divalent-metal-dependent TIM barrel enzymes"/>
    <property type="match status" value="1"/>
</dbReference>
<feature type="domain" description="Xylose isomerase-like TIM barrel" evidence="1">
    <location>
        <begin position="53"/>
        <end position="272"/>
    </location>
</feature>
<dbReference type="AlphaFoldDB" id="A0A399EXN4"/>
<dbReference type="PROSITE" id="PS51318">
    <property type="entry name" value="TAT"/>
    <property type="match status" value="1"/>
</dbReference>
<dbReference type="Pfam" id="PF01261">
    <property type="entry name" value="AP_endonuc_2"/>
    <property type="match status" value="1"/>
</dbReference>
<keyword evidence="2" id="KW-0456">Lyase</keyword>
<dbReference type="EMBL" id="QWLA01000004">
    <property type="protein sequence ID" value="RIH89324.1"/>
    <property type="molecule type" value="Genomic_DNA"/>
</dbReference>
<dbReference type="InterPro" id="IPR006311">
    <property type="entry name" value="TAT_signal"/>
</dbReference>
<comment type="caution">
    <text evidence="2">The sequence shown here is derived from an EMBL/GenBank/DDBJ whole genome shotgun (WGS) entry which is preliminary data.</text>
</comment>
<evidence type="ECO:0000313" key="2">
    <source>
        <dbReference type="EMBL" id="RIH89324.1"/>
    </source>
</evidence>
<dbReference type="InterPro" id="IPR050312">
    <property type="entry name" value="IolE/XylAMocC-like"/>
</dbReference>